<proteinExistence type="predicted"/>
<evidence type="ECO:0000256" key="1">
    <source>
        <dbReference type="SAM" id="MobiDB-lite"/>
    </source>
</evidence>
<evidence type="ECO:0000313" key="3">
    <source>
        <dbReference type="Proteomes" id="UP001253439"/>
    </source>
</evidence>
<dbReference type="EMBL" id="JAMQOM010000002">
    <property type="protein sequence ID" value="MDS0220867.1"/>
    <property type="molecule type" value="Genomic_DNA"/>
</dbReference>
<evidence type="ECO:0000313" key="2">
    <source>
        <dbReference type="EMBL" id="MDS0220867.1"/>
    </source>
</evidence>
<keyword evidence="3" id="KW-1185">Reference proteome</keyword>
<reference evidence="2 3" key="1">
    <citation type="submission" date="2022-06" db="EMBL/GenBank/DDBJ databases">
        <title>Haloarcula sp. a new haloarchaeum isolate from saline soil.</title>
        <authorList>
            <person name="Strakova D."/>
            <person name="Galisteo C."/>
            <person name="Sanchez-Porro C."/>
            <person name="Ventosa A."/>
        </authorList>
    </citation>
    <scope>NUCLEOTIDE SEQUENCE [LARGE SCALE GENOMIC DNA]</scope>
    <source>
        <strain evidence="2 3">S1AR25-5A</strain>
    </source>
</reference>
<feature type="compositionally biased region" description="Basic and acidic residues" evidence="1">
    <location>
        <begin position="1"/>
        <end position="10"/>
    </location>
</feature>
<feature type="compositionally biased region" description="Basic and acidic residues" evidence="1">
    <location>
        <begin position="20"/>
        <end position="32"/>
    </location>
</feature>
<accession>A0AAE4JG26</accession>
<dbReference type="Proteomes" id="UP001253439">
    <property type="component" value="Unassembled WGS sequence"/>
</dbReference>
<protein>
    <submittedName>
        <fullName evidence="2">Uncharacterized protein</fullName>
    </submittedName>
</protein>
<dbReference type="RefSeq" id="WP_310895534.1">
    <property type="nucleotide sequence ID" value="NZ_JAMQOM010000002.1"/>
</dbReference>
<name>A0AAE4JG26_9EURY</name>
<organism evidence="2 3">
    <name type="scientific">Haloarcula terrestris</name>
    <dbReference type="NCBI Taxonomy" id="2950533"/>
    <lineage>
        <taxon>Archaea</taxon>
        <taxon>Methanobacteriati</taxon>
        <taxon>Methanobacteriota</taxon>
        <taxon>Stenosarchaea group</taxon>
        <taxon>Halobacteria</taxon>
        <taxon>Halobacteriales</taxon>
        <taxon>Haloarculaceae</taxon>
        <taxon>Haloarcula</taxon>
    </lineage>
</organism>
<gene>
    <name evidence="2" type="ORF">NDI54_05800</name>
</gene>
<feature type="region of interest" description="Disordered" evidence="1">
    <location>
        <begin position="1"/>
        <end position="48"/>
    </location>
</feature>
<dbReference type="AlphaFoldDB" id="A0AAE4JG26"/>
<sequence length="75" mass="8160">MSAQKSKSDAEQPEQSADQPTDRPDLPLERVIPDPSDGKPAWRRASPDLSAGYEEISLACECGHPDDTFEDVTSS</sequence>
<comment type="caution">
    <text evidence="2">The sequence shown here is derived from an EMBL/GenBank/DDBJ whole genome shotgun (WGS) entry which is preliminary data.</text>
</comment>